<name>A0A5N0T7A1_9GAMM</name>
<keyword evidence="8" id="KW-0472">Membrane</keyword>
<evidence type="ECO:0000256" key="1">
    <source>
        <dbReference type="ARBA" id="ARBA00004377"/>
    </source>
</evidence>
<keyword evidence="4" id="KW-0488">Methylation</keyword>
<evidence type="ECO:0000313" key="9">
    <source>
        <dbReference type="EMBL" id="KAA9130772.1"/>
    </source>
</evidence>
<comment type="caution">
    <text evidence="9">The sequence shown here is derived from an EMBL/GenBank/DDBJ whole genome shotgun (WGS) entry which is preliminary data.</text>
</comment>
<evidence type="ECO:0000256" key="7">
    <source>
        <dbReference type="ARBA" id="ARBA00022989"/>
    </source>
</evidence>
<dbReference type="InterPro" id="IPR012902">
    <property type="entry name" value="N_methyl_site"/>
</dbReference>
<keyword evidence="3" id="KW-1003">Cell membrane</keyword>
<evidence type="ECO:0000256" key="6">
    <source>
        <dbReference type="ARBA" id="ARBA00022692"/>
    </source>
</evidence>
<keyword evidence="10" id="KW-1185">Reference proteome</keyword>
<organism evidence="9 10">
    <name type="scientific">Marinihelvus fidelis</name>
    <dbReference type="NCBI Taxonomy" id="2613842"/>
    <lineage>
        <taxon>Bacteria</taxon>
        <taxon>Pseudomonadati</taxon>
        <taxon>Pseudomonadota</taxon>
        <taxon>Gammaproteobacteria</taxon>
        <taxon>Chromatiales</taxon>
        <taxon>Wenzhouxiangellaceae</taxon>
        <taxon>Marinihelvus</taxon>
    </lineage>
</organism>
<evidence type="ECO:0000256" key="8">
    <source>
        <dbReference type="ARBA" id="ARBA00023136"/>
    </source>
</evidence>
<evidence type="ECO:0000256" key="4">
    <source>
        <dbReference type="ARBA" id="ARBA00022481"/>
    </source>
</evidence>
<dbReference type="InterPro" id="IPR010052">
    <property type="entry name" value="T2SS_protein-GspI"/>
</dbReference>
<proteinExistence type="inferred from homology"/>
<dbReference type="GO" id="GO:0005886">
    <property type="term" value="C:plasma membrane"/>
    <property type="evidence" value="ECO:0007669"/>
    <property type="project" value="UniProtKB-SubCell"/>
</dbReference>
<dbReference type="PROSITE" id="PS00409">
    <property type="entry name" value="PROKAR_NTER_METHYL"/>
    <property type="match status" value="1"/>
</dbReference>
<evidence type="ECO:0000256" key="3">
    <source>
        <dbReference type="ARBA" id="ARBA00022475"/>
    </source>
</evidence>
<reference evidence="9 10" key="1">
    <citation type="submission" date="2019-09" db="EMBL/GenBank/DDBJ databases">
        <title>Wenzhouxiangella sp. Genome sequencing and assembly.</title>
        <authorList>
            <person name="Zhang R."/>
        </authorList>
    </citation>
    <scope>NUCLEOTIDE SEQUENCE [LARGE SCALE GENOMIC DNA]</scope>
    <source>
        <strain evidence="9 10">W260</strain>
    </source>
</reference>
<comment type="subcellular location">
    <subcellularLocation>
        <location evidence="1">Cell inner membrane</location>
        <topology evidence="1">Single-pass membrane protein</topology>
    </subcellularLocation>
</comment>
<dbReference type="Pfam" id="PF07963">
    <property type="entry name" value="N_methyl"/>
    <property type="match status" value="1"/>
</dbReference>
<dbReference type="AlphaFoldDB" id="A0A5N0T7A1"/>
<dbReference type="PANTHER" id="PTHR38779:SF2">
    <property type="entry name" value="TYPE II SECRETION SYSTEM PROTEIN I-RELATED"/>
    <property type="match status" value="1"/>
</dbReference>
<keyword evidence="6" id="KW-0812">Transmembrane</keyword>
<dbReference type="Proteomes" id="UP000325372">
    <property type="component" value="Unassembled WGS sequence"/>
</dbReference>
<dbReference type="PANTHER" id="PTHR38779">
    <property type="entry name" value="TYPE II SECRETION SYSTEM PROTEIN I-RELATED"/>
    <property type="match status" value="1"/>
</dbReference>
<keyword evidence="5" id="KW-0997">Cell inner membrane</keyword>
<evidence type="ECO:0000256" key="5">
    <source>
        <dbReference type="ARBA" id="ARBA00022519"/>
    </source>
</evidence>
<protein>
    <submittedName>
        <fullName evidence="9">Type II secretion system protein</fullName>
    </submittedName>
</protein>
<evidence type="ECO:0000313" key="10">
    <source>
        <dbReference type="Proteomes" id="UP000325372"/>
    </source>
</evidence>
<dbReference type="GO" id="GO:0015627">
    <property type="term" value="C:type II protein secretion system complex"/>
    <property type="evidence" value="ECO:0007669"/>
    <property type="project" value="InterPro"/>
</dbReference>
<keyword evidence="7" id="KW-1133">Transmembrane helix</keyword>
<evidence type="ECO:0000256" key="2">
    <source>
        <dbReference type="ARBA" id="ARBA00008358"/>
    </source>
</evidence>
<dbReference type="RefSeq" id="WP_150864410.1">
    <property type="nucleotide sequence ID" value="NZ_VYXP01000006.1"/>
</dbReference>
<dbReference type="GO" id="GO:0015628">
    <property type="term" value="P:protein secretion by the type II secretion system"/>
    <property type="evidence" value="ECO:0007669"/>
    <property type="project" value="InterPro"/>
</dbReference>
<dbReference type="NCBIfam" id="TIGR02532">
    <property type="entry name" value="IV_pilin_GFxxxE"/>
    <property type="match status" value="1"/>
</dbReference>
<comment type="similarity">
    <text evidence="2">Belongs to the GSP I family.</text>
</comment>
<accession>A0A5N0T7A1</accession>
<gene>
    <name evidence="9" type="ORF">F3N42_10380</name>
</gene>
<sequence>MMRSRQQQSGFTLLEVLLAFVIFALSFATVLEIVGGSVRSTVRARDYSEAALTAQSIMELVGTEIPLAPGGYQGETDDGFRWTVDVFDFEPMDDDPRIMEVAQGEGTLLFWVDLHLEWGDGLRSRHAQFTTLRAVMEAAIQ</sequence>
<dbReference type="EMBL" id="VYXP01000006">
    <property type="protein sequence ID" value="KAA9130772.1"/>
    <property type="molecule type" value="Genomic_DNA"/>
</dbReference>